<name>R9PN60_PSEHS</name>
<proteinExistence type="predicted"/>
<sequence length="158" mass="18228">MRIINGSIFAALLAAIILSTVVRAGVTVETVPYVNTDVGKPSRPLFACSAESRRCMYDDDFTSLPLKGNMQLSTCHHDSWPKQLGRWIFNRHHKFINSFWVYCNHKDVECDTYAAYHRDRLDVIAADMDREVTEQTHCKPTFRCYELKDADEKCFSKN</sequence>
<dbReference type="OrthoDB" id="2545247at2759"/>
<organism evidence="2 3">
    <name type="scientific">Pseudozyma hubeiensis (strain SY62)</name>
    <name type="common">Yeast</name>
    <dbReference type="NCBI Taxonomy" id="1305764"/>
    <lineage>
        <taxon>Eukaryota</taxon>
        <taxon>Fungi</taxon>
        <taxon>Dikarya</taxon>
        <taxon>Basidiomycota</taxon>
        <taxon>Ustilaginomycotina</taxon>
        <taxon>Ustilaginomycetes</taxon>
        <taxon>Ustilaginales</taxon>
        <taxon>Ustilaginaceae</taxon>
        <taxon>Pseudozyma</taxon>
    </lineage>
</organism>
<evidence type="ECO:0000313" key="2">
    <source>
        <dbReference type="EMBL" id="GAC99570.1"/>
    </source>
</evidence>
<dbReference type="Proteomes" id="UP000014071">
    <property type="component" value="Unassembled WGS sequence"/>
</dbReference>
<keyword evidence="3" id="KW-1185">Reference proteome</keyword>
<feature type="chain" id="PRO_5004478778" evidence="1">
    <location>
        <begin position="25"/>
        <end position="158"/>
    </location>
</feature>
<dbReference type="HOGENOM" id="CLU_1670160_0_0_1"/>
<accession>R9PN60</accession>
<dbReference type="GeneID" id="24112436"/>
<evidence type="ECO:0000313" key="3">
    <source>
        <dbReference type="Proteomes" id="UP000014071"/>
    </source>
</evidence>
<evidence type="ECO:0000256" key="1">
    <source>
        <dbReference type="SAM" id="SignalP"/>
    </source>
</evidence>
<dbReference type="RefSeq" id="XP_012193157.1">
    <property type="nucleotide sequence ID" value="XM_012337767.1"/>
</dbReference>
<dbReference type="EMBL" id="DF238831">
    <property type="protein sequence ID" value="GAC99570.1"/>
    <property type="molecule type" value="Genomic_DNA"/>
</dbReference>
<dbReference type="eggNOG" id="ENOG502R2ZB">
    <property type="taxonomic scope" value="Eukaryota"/>
</dbReference>
<reference evidence="3" key="1">
    <citation type="journal article" date="2013" name="Genome Announc.">
        <title>Draft genome sequence of the basidiomycetous yeast-like fungus Pseudozyma hubeiensis SY62, which produces an abundant amount of the biosurfactant mannosylerythritol lipids.</title>
        <authorList>
            <person name="Konishi M."/>
            <person name="Hatada Y."/>
            <person name="Horiuchi J."/>
        </authorList>
    </citation>
    <scope>NUCLEOTIDE SEQUENCE [LARGE SCALE GENOMIC DNA]</scope>
    <source>
        <strain evidence="3">SY62</strain>
    </source>
</reference>
<dbReference type="AlphaFoldDB" id="R9PN60"/>
<feature type="signal peptide" evidence="1">
    <location>
        <begin position="1"/>
        <end position="24"/>
    </location>
</feature>
<keyword evidence="1" id="KW-0732">Signal</keyword>
<gene>
    <name evidence="2" type="ORF">PHSY_007172</name>
</gene>
<protein>
    <submittedName>
        <fullName evidence="2">Peptidyl-arginine deiminase domain protein</fullName>
    </submittedName>
</protein>